<organism evidence="1 2">
    <name type="scientific">Apiospora arundinis</name>
    <dbReference type="NCBI Taxonomy" id="335852"/>
    <lineage>
        <taxon>Eukaryota</taxon>
        <taxon>Fungi</taxon>
        <taxon>Dikarya</taxon>
        <taxon>Ascomycota</taxon>
        <taxon>Pezizomycotina</taxon>
        <taxon>Sordariomycetes</taxon>
        <taxon>Xylariomycetidae</taxon>
        <taxon>Amphisphaeriales</taxon>
        <taxon>Apiosporaceae</taxon>
        <taxon>Apiospora</taxon>
    </lineage>
</organism>
<name>A0ABR2IA60_9PEZI</name>
<dbReference type="EMBL" id="JAPCWZ010000006">
    <property type="protein sequence ID" value="KAK8859706.1"/>
    <property type="molecule type" value="Genomic_DNA"/>
</dbReference>
<comment type="caution">
    <text evidence="1">The sequence shown here is derived from an EMBL/GenBank/DDBJ whole genome shotgun (WGS) entry which is preliminary data.</text>
</comment>
<evidence type="ECO:0000313" key="1">
    <source>
        <dbReference type="EMBL" id="KAK8859706.1"/>
    </source>
</evidence>
<dbReference type="Proteomes" id="UP001390339">
    <property type="component" value="Unassembled WGS sequence"/>
</dbReference>
<gene>
    <name evidence="1" type="ORF">PGQ11_010440</name>
</gene>
<keyword evidence="2" id="KW-1185">Reference proteome</keyword>
<sequence length="136" mass="15707">MKESMEFLYHGSTDELEDSLATNPDPGLVPRTCAIDIIQDTFYSTGGLDPTGYQLLFELRRYQALYVLHDGQYEVATSILEEMLRLIEDDTDILDYVWCLTKAQIQRDLAVANLYMGPKLPWTTQKRMRPVKQLQI</sequence>
<evidence type="ECO:0000313" key="2">
    <source>
        <dbReference type="Proteomes" id="UP001390339"/>
    </source>
</evidence>
<reference evidence="1 2" key="1">
    <citation type="journal article" date="2024" name="IMA Fungus">
        <title>Apiospora arundinis, a panoply of carbohydrate-active enzymes and secondary metabolites.</title>
        <authorList>
            <person name="Sorensen T."/>
            <person name="Petersen C."/>
            <person name="Muurmann A.T."/>
            <person name="Christiansen J.V."/>
            <person name="Brundto M.L."/>
            <person name="Overgaard C.K."/>
            <person name="Boysen A.T."/>
            <person name="Wollenberg R.D."/>
            <person name="Larsen T.O."/>
            <person name="Sorensen J.L."/>
            <person name="Nielsen K.L."/>
            <person name="Sondergaard T.E."/>
        </authorList>
    </citation>
    <scope>NUCLEOTIDE SEQUENCE [LARGE SCALE GENOMIC DNA]</scope>
    <source>
        <strain evidence="1 2">AAU 773</strain>
    </source>
</reference>
<protein>
    <submittedName>
        <fullName evidence="1">Uncharacterized protein</fullName>
    </submittedName>
</protein>
<accession>A0ABR2IA60</accession>
<proteinExistence type="predicted"/>